<dbReference type="PANTHER" id="PTHR11012:SF30">
    <property type="entry name" value="PROTEIN KINASE-LIKE DOMAIN-CONTAINING"/>
    <property type="match status" value="1"/>
</dbReference>
<gene>
    <name evidence="2" type="ORF">ACA1_384610</name>
</gene>
<sequence length="506" mass="56180">MFGYLLLFVIAVVSAVAVYASRASGGSAAWRYTFLYRWSWLRARWGQWRAAGSVPHRIASALAASSPTTPLPPPAELIAWAESFLGTEGKLRHVEVSGDGLGGGFMGAMFKLLLTWDEDSADNVDNIDRPRSLVVKTLTPVFARRLSSILLGNAREAYFYRNFASNLATLGSATERQEVRSVVPRVYHADGSWATGDFVVVMEDLSTTGARLGSHVLGNQCWGPVKGGFPAELQTESVGLQMIEQVFAAMADVHAAFWRDESLLGHSWLKAAEWLQGRERARWELAMDGMRSKWLGIKRTIEQGKTGVKWSDEVVRAMDDSLAATSWETYQRSFDVTKPTTPFTLCHGDFHAANILWVPGRERTADDGEGDGARIGSKVYMVDWPEVGIACPFTELAQFMISNASPELRRKHERRLFADYHARLVAKGVCGRTFPLEACWERYQRGGIERWLQMLTLMTLFGLPDACVGWFHDQVAAFVHDHHADASAGLKGRSIPLMSAYALVNL</sequence>
<dbReference type="Proteomes" id="UP000011083">
    <property type="component" value="Unassembled WGS sequence"/>
</dbReference>
<proteinExistence type="predicted"/>
<dbReference type="KEGG" id="acan:ACA1_384610"/>
<keyword evidence="1" id="KW-0732">Signal</keyword>
<accession>L8HBF7</accession>
<dbReference type="Gene3D" id="3.90.1200.10">
    <property type="match status" value="1"/>
</dbReference>
<dbReference type="GeneID" id="14922637"/>
<dbReference type="EMBL" id="KB007900">
    <property type="protein sequence ID" value="ELR21726.1"/>
    <property type="molecule type" value="Genomic_DNA"/>
</dbReference>
<feature type="chain" id="PRO_5012045335" description="Aminoglycoside phosphotransferase domain-containing protein" evidence="1">
    <location>
        <begin position="16"/>
        <end position="506"/>
    </location>
</feature>
<dbReference type="RefSeq" id="XP_004347108.1">
    <property type="nucleotide sequence ID" value="XM_004347058.1"/>
</dbReference>
<dbReference type="PANTHER" id="PTHR11012">
    <property type="entry name" value="PROTEIN KINASE-LIKE DOMAIN-CONTAINING"/>
    <property type="match status" value="1"/>
</dbReference>
<dbReference type="OrthoDB" id="191037at2759"/>
<dbReference type="InterPro" id="IPR004119">
    <property type="entry name" value="EcKL"/>
</dbReference>
<evidence type="ECO:0000313" key="2">
    <source>
        <dbReference type="EMBL" id="ELR21726.1"/>
    </source>
</evidence>
<evidence type="ECO:0000256" key="1">
    <source>
        <dbReference type="SAM" id="SignalP"/>
    </source>
</evidence>
<evidence type="ECO:0000313" key="3">
    <source>
        <dbReference type="Proteomes" id="UP000011083"/>
    </source>
</evidence>
<evidence type="ECO:0008006" key="4">
    <source>
        <dbReference type="Google" id="ProtNLM"/>
    </source>
</evidence>
<dbReference type="OMA" id="HGDFHAA"/>
<dbReference type="SUPFAM" id="SSF56112">
    <property type="entry name" value="Protein kinase-like (PK-like)"/>
    <property type="match status" value="1"/>
</dbReference>
<dbReference type="VEuPathDB" id="AmoebaDB:ACA1_384610"/>
<dbReference type="InterPro" id="IPR011009">
    <property type="entry name" value="Kinase-like_dom_sf"/>
</dbReference>
<dbReference type="Pfam" id="PF02958">
    <property type="entry name" value="EcKL"/>
    <property type="match status" value="1"/>
</dbReference>
<name>L8HBF7_ACACF</name>
<feature type="signal peptide" evidence="1">
    <location>
        <begin position="1"/>
        <end position="15"/>
    </location>
</feature>
<reference evidence="2 3" key="1">
    <citation type="journal article" date="2013" name="Genome Biol.">
        <title>Genome of Acanthamoeba castellanii highlights extensive lateral gene transfer and early evolution of tyrosine kinase signaling.</title>
        <authorList>
            <person name="Clarke M."/>
            <person name="Lohan A.J."/>
            <person name="Liu B."/>
            <person name="Lagkouvardos I."/>
            <person name="Roy S."/>
            <person name="Zafar N."/>
            <person name="Bertelli C."/>
            <person name="Schilde C."/>
            <person name="Kianianmomeni A."/>
            <person name="Burglin T.R."/>
            <person name="Frech C."/>
            <person name="Turcotte B."/>
            <person name="Kopec K.O."/>
            <person name="Synnott J.M."/>
            <person name="Choo C."/>
            <person name="Paponov I."/>
            <person name="Finkler A."/>
            <person name="Soon Heng Tan C."/>
            <person name="Hutchins A.P."/>
            <person name="Weinmeier T."/>
            <person name="Rattei T."/>
            <person name="Chu J.S."/>
            <person name="Gimenez G."/>
            <person name="Irimia M."/>
            <person name="Rigden D.J."/>
            <person name="Fitzpatrick D.A."/>
            <person name="Lorenzo-Morales J."/>
            <person name="Bateman A."/>
            <person name="Chiu C.H."/>
            <person name="Tang P."/>
            <person name="Hegemann P."/>
            <person name="Fromm H."/>
            <person name="Raoult D."/>
            <person name="Greub G."/>
            <person name="Miranda-Saavedra D."/>
            <person name="Chen N."/>
            <person name="Nash P."/>
            <person name="Ginger M.L."/>
            <person name="Horn M."/>
            <person name="Schaap P."/>
            <person name="Caler L."/>
            <person name="Loftus B."/>
        </authorList>
    </citation>
    <scope>NUCLEOTIDE SEQUENCE [LARGE SCALE GENOMIC DNA]</scope>
    <source>
        <strain evidence="2 3">Neff</strain>
    </source>
</reference>
<dbReference type="AlphaFoldDB" id="L8HBF7"/>
<keyword evidence="3" id="KW-1185">Reference proteome</keyword>
<organism evidence="2 3">
    <name type="scientific">Acanthamoeba castellanii (strain ATCC 30010 / Neff)</name>
    <dbReference type="NCBI Taxonomy" id="1257118"/>
    <lineage>
        <taxon>Eukaryota</taxon>
        <taxon>Amoebozoa</taxon>
        <taxon>Discosea</taxon>
        <taxon>Longamoebia</taxon>
        <taxon>Centramoebida</taxon>
        <taxon>Acanthamoebidae</taxon>
        <taxon>Acanthamoeba</taxon>
    </lineage>
</organism>
<protein>
    <recommendedName>
        <fullName evidence="4">Aminoglycoside phosphotransferase domain-containing protein</fullName>
    </recommendedName>
</protein>